<proteinExistence type="predicted"/>
<sequence>MSSNPAEIPGVDTADAASTSPIVPPIAPFMEIQEEVNQSSRSSFTRIDHNDEQAPQTVSTTAPSHDPITPVDTTLPTLQNIDNALAGDQFVSSTAELASEDLKIETETPESEPEPKPQLAMEEPVPQTPQTYLTFLLISGKRRTMAFEPSTTVGRVKELVWNSWPTDWQDERPPAPSYLRVLYLGRMLQDDETLTNLKLPTFTPAQGSSSSPAPVPTIVHLSIRPYLLPDGDAVKKKKKRVPDDNSPAGEEPNTDTDDTPCCRCIIC</sequence>
<dbReference type="InterPro" id="IPR029071">
    <property type="entry name" value="Ubiquitin-like_domsf"/>
</dbReference>
<dbReference type="Gene3D" id="3.10.20.90">
    <property type="entry name" value="Phosphatidylinositol 3-kinase Catalytic Subunit, Chain A, domain 1"/>
    <property type="match status" value="1"/>
</dbReference>
<dbReference type="PANTHER" id="PTHR13169:SF0">
    <property type="entry name" value="UBIQUITIN-LIKE PROTEIN 3"/>
    <property type="match status" value="1"/>
</dbReference>
<accession>A0A8H5F043</accession>
<gene>
    <name evidence="3" type="ORF">D9619_010736</name>
</gene>
<evidence type="ECO:0000256" key="1">
    <source>
        <dbReference type="SAM" id="MobiDB-lite"/>
    </source>
</evidence>
<dbReference type="PANTHER" id="PTHR13169">
    <property type="entry name" value="UBIQUITIN-LIKE PROTEIN 3 HCG-1 PROTEIN"/>
    <property type="match status" value="1"/>
</dbReference>
<dbReference type="InterPro" id="IPR000626">
    <property type="entry name" value="Ubiquitin-like_dom"/>
</dbReference>
<feature type="compositionally biased region" description="Polar residues" evidence="1">
    <location>
        <begin position="35"/>
        <end position="45"/>
    </location>
</feature>
<dbReference type="Proteomes" id="UP000567179">
    <property type="component" value="Unassembled WGS sequence"/>
</dbReference>
<keyword evidence="4" id="KW-1185">Reference proteome</keyword>
<protein>
    <recommendedName>
        <fullName evidence="2">Ubiquitin-like domain-containing protein</fullName>
    </recommendedName>
</protein>
<reference evidence="3 4" key="1">
    <citation type="journal article" date="2020" name="ISME J.">
        <title>Uncovering the hidden diversity of litter-decomposition mechanisms in mushroom-forming fungi.</title>
        <authorList>
            <person name="Floudas D."/>
            <person name="Bentzer J."/>
            <person name="Ahren D."/>
            <person name="Johansson T."/>
            <person name="Persson P."/>
            <person name="Tunlid A."/>
        </authorList>
    </citation>
    <scope>NUCLEOTIDE SEQUENCE [LARGE SCALE GENOMIC DNA]</scope>
    <source>
        <strain evidence="3 4">CBS 101986</strain>
    </source>
</reference>
<feature type="region of interest" description="Disordered" evidence="1">
    <location>
        <begin position="1"/>
        <end position="70"/>
    </location>
</feature>
<feature type="region of interest" description="Disordered" evidence="1">
    <location>
        <begin position="101"/>
        <end position="126"/>
    </location>
</feature>
<feature type="domain" description="Ubiquitin-like" evidence="2">
    <location>
        <begin position="131"/>
        <end position="199"/>
    </location>
</feature>
<dbReference type="InterPro" id="IPR040015">
    <property type="entry name" value="UBL3-like"/>
</dbReference>
<comment type="caution">
    <text evidence="3">The sequence shown here is derived from an EMBL/GenBank/DDBJ whole genome shotgun (WGS) entry which is preliminary data.</text>
</comment>
<dbReference type="PROSITE" id="PS50053">
    <property type="entry name" value="UBIQUITIN_2"/>
    <property type="match status" value="1"/>
</dbReference>
<name>A0A8H5F043_9AGAR</name>
<dbReference type="Pfam" id="PF13881">
    <property type="entry name" value="Rad60-SLD_2"/>
    <property type="match status" value="1"/>
</dbReference>
<feature type="compositionally biased region" description="Polar residues" evidence="1">
    <location>
        <begin position="53"/>
        <end position="63"/>
    </location>
</feature>
<dbReference type="SUPFAM" id="SSF54236">
    <property type="entry name" value="Ubiquitin-like"/>
    <property type="match status" value="1"/>
</dbReference>
<dbReference type="OrthoDB" id="1043111at2759"/>
<evidence type="ECO:0000259" key="2">
    <source>
        <dbReference type="PROSITE" id="PS50053"/>
    </source>
</evidence>
<evidence type="ECO:0000313" key="4">
    <source>
        <dbReference type="Proteomes" id="UP000567179"/>
    </source>
</evidence>
<organism evidence="3 4">
    <name type="scientific">Psilocybe cf. subviscida</name>
    <dbReference type="NCBI Taxonomy" id="2480587"/>
    <lineage>
        <taxon>Eukaryota</taxon>
        <taxon>Fungi</taxon>
        <taxon>Dikarya</taxon>
        <taxon>Basidiomycota</taxon>
        <taxon>Agaricomycotina</taxon>
        <taxon>Agaricomycetes</taxon>
        <taxon>Agaricomycetidae</taxon>
        <taxon>Agaricales</taxon>
        <taxon>Agaricineae</taxon>
        <taxon>Strophariaceae</taxon>
        <taxon>Psilocybe</taxon>
    </lineage>
</organism>
<feature type="region of interest" description="Disordered" evidence="1">
    <location>
        <begin position="233"/>
        <end position="259"/>
    </location>
</feature>
<dbReference type="EMBL" id="JAACJJ010000030">
    <property type="protein sequence ID" value="KAF5318716.1"/>
    <property type="molecule type" value="Genomic_DNA"/>
</dbReference>
<dbReference type="AlphaFoldDB" id="A0A8H5F043"/>
<evidence type="ECO:0000313" key="3">
    <source>
        <dbReference type="EMBL" id="KAF5318716.1"/>
    </source>
</evidence>
<dbReference type="InterPro" id="IPR039540">
    <property type="entry name" value="UBL3-like_ubiquitin_dom"/>
</dbReference>